<dbReference type="InterPro" id="IPR020841">
    <property type="entry name" value="PKS_Beta-ketoAc_synthase_dom"/>
</dbReference>
<dbReference type="Gene3D" id="3.40.47.10">
    <property type="match status" value="1"/>
</dbReference>
<proteinExistence type="predicted"/>
<dbReference type="InterPro" id="IPR016039">
    <property type="entry name" value="Thiolase-like"/>
</dbReference>
<keyword evidence="4 10" id="KW-0808">Transferase</keyword>
<protein>
    <submittedName>
        <fullName evidence="10">Acyl transferase domain-containing protein</fullName>
    </submittedName>
</protein>
<keyword evidence="3" id="KW-0597">Phosphoprotein</keyword>
<keyword evidence="2" id="KW-0596">Phosphopantetheine</keyword>
<dbReference type="PROSITE" id="PS00012">
    <property type="entry name" value="PHOSPHOPANTETHEINE"/>
    <property type="match status" value="1"/>
</dbReference>
<dbReference type="InterPro" id="IPR015083">
    <property type="entry name" value="NorB/c/GfsB-D-like_docking"/>
</dbReference>
<accession>A0A4Q7KMA2</accession>
<keyword evidence="6" id="KW-0511">Multifunctional enzyme</keyword>
<dbReference type="EMBL" id="SGWQ01000007">
    <property type="protein sequence ID" value="RZS36322.1"/>
    <property type="molecule type" value="Genomic_DNA"/>
</dbReference>
<dbReference type="InterPro" id="IPR020806">
    <property type="entry name" value="PKS_PP-bd"/>
</dbReference>
<dbReference type="Pfam" id="PF02801">
    <property type="entry name" value="Ketoacyl-synt_C"/>
    <property type="match status" value="1"/>
</dbReference>
<evidence type="ECO:0000313" key="10">
    <source>
        <dbReference type="EMBL" id="RZS36322.1"/>
    </source>
</evidence>
<dbReference type="CDD" id="cd00833">
    <property type="entry name" value="PKS"/>
    <property type="match status" value="1"/>
</dbReference>
<evidence type="ECO:0000256" key="4">
    <source>
        <dbReference type="ARBA" id="ARBA00022679"/>
    </source>
</evidence>
<dbReference type="Gene3D" id="3.30.70.3290">
    <property type="match status" value="1"/>
</dbReference>
<dbReference type="SUPFAM" id="SSF53901">
    <property type="entry name" value="Thiolase-like"/>
    <property type="match status" value="1"/>
</dbReference>
<dbReference type="InterPro" id="IPR036736">
    <property type="entry name" value="ACP-like_sf"/>
</dbReference>
<dbReference type="Pfam" id="PF16197">
    <property type="entry name" value="KAsynt_C_assoc"/>
    <property type="match status" value="1"/>
</dbReference>
<dbReference type="GO" id="GO:0004312">
    <property type="term" value="F:fatty acid synthase activity"/>
    <property type="evidence" value="ECO:0007669"/>
    <property type="project" value="TreeGrafter"/>
</dbReference>
<dbReference type="SUPFAM" id="SSF52151">
    <property type="entry name" value="FabD/lysophospholipase-like"/>
    <property type="match status" value="1"/>
</dbReference>
<dbReference type="PROSITE" id="PS50075">
    <property type="entry name" value="CARRIER"/>
    <property type="match status" value="1"/>
</dbReference>
<reference evidence="10 11" key="1">
    <citation type="submission" date="2019-02" db="EMBL/GenBank/DDBJ databases">
        <title>Genomic Encyclopedia of Type Strains, Phase IV (KMG-IV): sequencing the most valuable type-strain genomes for metagenomic binning, comparative biology and taxonomic classification.</title>
        <authorList>
            <person name="Goeker M."/>
        </authorList>
    </citation>
    <scope>NUCLEOTIDE SEQUENCE [LARGE SCALE GENOMIC DNA]</scope>
    <source>
        <strain evidence="10 11">DSM 101727</strain>
    </source>
</reference>
<evidence type="ECO:0000256" key="7">
    <source>
        <dbReference type="ARBA" id="ARBA00023315"/>
    </source>
</evidence>
<evidence type="ECO:0000256" key="2">
    <source>
        <dbReference type="ARBA" id="ARBA00022450"/>
    </source>
</evidence>
<evidence type="ECO:0000256" key="5">
    <source>
        <dbReference type="ARBA" id="ARBA00023194"/>
    </source>
</evidence>
<dbReference type="InterPro" id="IPR009081">
    <property type="entry name" value="PP-bd_ACP"/>
</dbReference>
<dbReference type="InterPro" id="IPR016035">
    <property type="entry name" value="Acyl_Trfase/lysoPLipase"/>
</dbReference>
<evidence type="ECO:0000256" key="6">
    <source>
        <dbReference type="ARBA" id="ARBA00023268"/>
    </source>
</evidence>
<keyword evidence="7" id="KW-0012">Acyltransferase</keyword>
<dbReference type="InterPro" id="IPR032821">
    <property type="entry name" value="PKS_assoc"/>
</dbReference>
<dbReference type="Gene3D" id="1.10.1200.10">
    <property type="entry name" value="ACP-like"/>
    <property type="match status" value="1"/>
</dbReference>
<dbReference type="SUPFAM" id="SSF55048">
    <property type="entry name" value="Probable ACP-binding domain of malonyl-CoA ACP transacylase"/>
    <property type="match status" value="1"/>
</dbReference>
<dbReference type="GO" id="GO:0006633">
    <property type="term" value="P:fatty acid biosynthetic process"/>
    <property type="evidence" value="ECO:0007669"/>
    <property type="project" value="TreeGrafter"/>
</dbReference>
<dbReference type="Pfam" id="PF08990">
    <property type="entry name" value="Docking"/>
    <property type="match status" value="1"/>
</dbReference>
<evidence type="ECO:0000313" key="11">
    <source>
        <dbReference type="Proteomes" id="UP000294257"/>
    </source>
</evidence>
<dbReference type="AlphaFoldDB" id="A0A4Q7KMA2"/>
<dbReference type="SUPFAM" id="SSF47336">
    <property type="entry name" value="ACP-like"/>
    <property type="match status" value="1"/>
</dbReference>
<dbReference type="InterPro" id="IPR050091">
    <property type="entry name" value="PKS_NRPS_Biosynth_Enz"/>
</dbReference>
<name>A0A4Q7KMA2_9PSEU</name>
<evidence type="ECO:0000256" key="3">
    <source>
        <dbReference type="ARBA" id="ARBA00022553"/>
    </source>
</evidence>
<dbReference type="PANTHER" id="PTHR43775:SF51">
    <property type="entry name" value="INACTIVE PHENOLPHTHIOCEROL SYNTHESIS POLYKETIDE SYNTHASE TYPE I PKS1-RELATED"/>
    <property type="match status" value="1"/>
</dbReference>
<dbReference type="OrthoDB" id="9778690at2"/>
<dbReference type="SMART" id="SM00827">
    <property type="entry name" value="PKS_AT"/>
    <property type="match status" value="1"/>
</dbReference>
<dbReference type="InterPro" id="IPR001227">
    <property type="entry name" value="Ac_transferase_dom_sf"/>
</dbReference>
<feature type="domain" description="Carrier" evidence="8">
    <location>
        <begin position="950"/>
        <end position="1028"/>
    </location>
</feature>
<evidence type="ECO:0000256" key="1">
    <source>
        <dbReference type="ARBA" id="ARBA00001957"/>
    </source>
</evidence>
<sequence length="1035" mass="108590">MSTDNAQLVEALRAALIENERLRKERPAPADEPIAIVSMACRYPGGVGTPEELWRLVSDGGDGISEFPTDRGWDVETIYRAGAVLPGKTYVRHGGFLHDAALFDSAFFGISSHEALAMDPQQRLLLETTWELFERCGVVPKELKGSEVGVFVGAMHGGYSENVVSVPDGVDAFLGGGNSGSVLSGRVSYLMGFEGPAVTIDTACSSSLVAAHLAAQSLRVGECSMAVAGGVAVMATPAAFVDFSRQRALAPDGRIKAFGAEADGTAWSEGVGLLLLERLSDARRNGHEVLAVLAGSAVNQDGASNGLTAPHGPSQERVIRRALNNAGVSAAEVDAVEAHGTGTTLGDPIEAQALLATYGGERSGGAPLWLGSVKSNIGHAQAASGVAGVIKMVLAMHHGVLPRTLHADQATGKVDWATGAVRLLTEAREWPAGERPRRAAVSSFGVSGTNAHVIVEELAAAGEPVGDRATVDPVDAHGPTPLVLSARTAGGLRGQADRLRARIGSDHELRLADVGHSLLATRTSWSHRATVFADDRDGALAALAAFADGEAAPGVTSGVTARGRLAVLFSGQGSQRAGMGRELHAAFPVFAEAFDGACAELDRALEQHVERRIAEVLFDEDGSELNRTVYTQSGLFAIEVALYRLMESWGVVPDYVAGHSVGELAAAHVIGLLSLADAAALVAARGRLMDSALPAEGGAMVALQAAEDEVVPLLSPGVSLAAVNGPTSVVVSGDVDAVLAVRERFAAQGRKTTRLNVSRAGHSHHVDAMLEDFRREVEKVTFNTPVIPVVSTATGRLVAAETLGSPDYWCEQVRGAVRFLDCVRTLESAGVTTYLELGPKGVLSAMGPHCVADGGKKGVFIPASRDDSPEDGAVRTALGRLYARGVQVDWSGFFAGSGARRVDLPTYAFDRQRFWLMSVNSTMEVVQTMSTDEGGEVSVAGRLSGLSEDERIEELTRLVLEEANNALGDAATTEIEAASPFFEIGFNSLSAVELRNRLAEITDLTLTPMLLFDYPTPAMVVEHLHEQLSSDAGTA</sequence>
<dbReference type="Pfam" id="PF00698">
    <property type="entry name" value="Acyl_transf_1"/>
    <property type="match status" value="1"/>
</dbReference>
<dbReference type="Pfam" id="PF00109">
    <property type="entry name" value="ketoacyl-synt"/>
    <property type="match status" value="1"/>
</dbReference>
<dbReference type="Pfam" id="PF00550">
    <property type="entry name" value="PP-binding"/>
    <property type="match status" value="1"/>
</dbReference>
<dbReference type="InterPro" id="IPR014031">
    <property type="entry name" value="Ketoacyl_synth_C"/>
</dbReference>
<dbReference type="SMART" id="SM00825">
    <property type="entry name" value="PKS_KS"/>
    <property type="match status" value="1"/>
</dbReference>
<dbReference type="GO" id="GO:0033068">
    <property type="term" value="P:macrolide biosynthetic process"/>
    <property type="evidence" value="ECO:0007669"/>
    <property type="project" value="UniProtKB-ARBA"/>
</dbReference>
<organism evidence="10 11">
    <name type="scientific">Herbihabitans rhizosphaerae</name>
    <dbReference type="NCBI Taxonomy" id="1872711"/>
    <lineage>
        <taxon>Bacteria</taxon>
        <taxon>Bacillati</taxon>
        <taxon>Actinomycetota</taxon>
        <taxon>Actinomycetes</taxon>
        <taxon>Pseudonocardiales</taxon>
        <taxon>Pseudonocardiaceae</taxon>
        <taxon>Herbihabitans</taxon>
    </lineage>
</organism>
<comment type="caution">
    <text evidence="10">The sequence shown here is derived from an EMBL/GenBank/DDBJ whole genome shotgun (WGS) entry which is preliminary data.</text>
</comment>
<dbReference type="PROSITE" id="PS52004">
    <property type="entry name" value="KS3_2"/>
    <property type="match status" value="1"/>
</dbReference>
<dbReference type="PANTHER" id="PTHR43775">
    <property type="entry name" value="FATTY ACID SYNTHASE"/>
    <property type="match status" value="1"/>
</dbReference>
<keyword evidence="11" id="KW-1185">Reference proteome</keyword>
<dbReference type="Proteomes" id="UP000294257">
    <property type="component" value="Unassembled WGS sequence"/>
</dbReference>
<evidence type="ECO:0000259" key="9">
    <source>
        <dbReference type="PROSITE" id="PS52004"/>
    </source>
</evidence>
<comment type="cofactor">
    <cofactor evidence="1">
        <name>pantetheine 4'-phosphate</name>
        <dbReference type="ChEBI" id="CHEBI:47942"/>
    </cofactor>
</comment>
<dbReference type="InterPro" id="IPR014030">
    <property type="entry name" value="Ketoacyl_synth_N"/>
</dbReference>
<evidence type="ECO:0000259" key="8">
    <source>
        <dbReference type="PROSITE" id="PS50075"/>
    </source>
</evidence>
<dbReference type="InterPro" id="IPR016036">
    <property type="entry name" value="Malonyl_transacylase_ACP-bd"/>
</dbReference>
<dbReference type="InterPro" id="IPR006162">
    <property type="entry name" value="Ppantetheine_attach_site"/>
</dbReference>
<dbReference type="GO" id="GO:0031177">
    <property type="term" value="F:phosphopantetheine binding"/>
    <property type="evidence" value="ECO:0007669"/>
    <property type="project" value="InterPro"/>
</dbReference>
<dbReference type="FunFam" id="3.40.47.10:FF:000019">
    <property type="entry name" value="Polyketide synthase type I"/>
    <property type="match status" value="1"/>
</dbReference>
<dbReference type="Gene3D" id="3.40.366.10">
    <property type="entry name" value="Malonyl-Coenzyme A Acyl Carrier Protein, domain 2"/>
    <property type="match status" value="1"/>
</dbReference>
<dbReference type="SMART" id="SM00823">
    <property type="entry name" value="PKS_PP"/>
    <property type="match status" value="1"/>
</dbReference>
<gene>
    <name evidence="10" type="ORF">EV193_1073</name>
</gene>
<feature type="domain" description="Ketosynthase family 3 (KS3)" evidence="9">
    <location>
        <begin position="31"/>
        <end position="457"/>
    </location>
</feature>
<dbReference type="InterPro" id="IPR014043">
    <property type="entry name" value="Acyl_transferase_dom"/>
</dbReference>
<keyword evidence="5" id="KW-0045">Antibiotic biosynthesis</keyword>